<dbReference type="InterPro" id="IPR029787">
    <property type="entry name" value="Nucleotide_cyclase"/>
</dbReference>
<evidence type="ECO:0000259" key="2">
    <source>
        <dbReference type="Pfam" id="PF00211"/>
    </source>
</evidence>
<dbReference type="InterPro" id="IPR001054">
    <property type="entry name" value="A/G_cyclase"/>
</dbReference>
<dbReference type="EMBL" id="HBJA01051933">
    <property type="protein sequence ID" value="CAE0807291.1"/>
    <property type="molecule type" value="Transcribed_RNA"/>
</dbReference>
<proteinExistence type="predicted"/>
<protein>
    <recommendedName>
        <fullName evidence="2">Guanylate cyclase domain-containing protein</fullName>
    </recommendedName>
</protein>
<dbReference type="AlphaFoldDB" id="A0A7S4CUW2"/>
<organism evidence="3">
    <name type="scientific">Eutreptiella gymnastica</name>
    <dbReference type="NCBI Taxonomy" id="73025"/>
    <lineage>
        <taxon>Eukaryota</taxon>
        <taxon>Discoba</taxon>
        <taxon>Euglenozoa</taxon>
        <taxon>Euglenida</taxon>
        <taxon>Spirocuta</taxon>
        <taxon>Euglenophyceae</taxon>
        <taxon>Eutreptiales</taxon>
        <taxon>Eutreptiaceae</taxon>
        <taxon>Eutreptiella</taxon>
    </lineage>
</organism>
<evidence type="ECO:0000256" key="1">
    <source>
        <dbReference type="SAM" id="MobiDB-lite"/>
    </source>
</evidence>
<evidence type="ECO:0000313" key="3">
    <source>
        <dbReference type="EMBL" id="CAE0807291.1"/>
    </source>
</evidence>
<sequence length="112" mass="11700">METTAVPGTTQVTTEVYELLKGDETFVPRGPVNVKGKGEMVTFVTPLYRNVSLSSASELTFSNADSLSLNVVDVLMKLKSNSDSESKPAPLTSGPGAPLEQGLDGGLPLTTA</sequence>
<feature type="domain" description="Guanylate cyclase" evidence="2">
    <location>
        <begin position="1"/>
        <end position="44"/>
    </location>
</feature>
<dbReference type="GO" id="GO:0009190">
    <property type="term" value="P:cyclic nucleotide biosynthetic process"/>
    <property type="evidence" value="ECO:0007669"/>
    <property type="project" value="InterPro"/>
</dbReference>
<accession>A0A7S4CUW2</accession>
<reference evidence="3" key="1">
    <citation type="submission" date="2021-01" db="EMBL/GenBank/DDBJ databases">
        <authorList>
            <person name="Corre E."/>
            <person name="Pelletier E."/>
            <person name="Niang G."/>
            <person name="Scheremetjew M."/>
            <person name="Finn R."/>
            <person name="Kale V."/>
            <person name="Holt S."/>
            <person name="Cochrane G."/>
            <person name="Meng A."/>
            <person name="Brown T."/>
            <person name="Cohen L."/>
        </authorList>
    </citation>
    <scope>NUCLEOTIDE SEQUENCE</scope>
    <source>
        <strain evidence="3">CCMP1594</strain>
    </source>
</reference>
<dbReference type="GO" id="GO:0035556">
    <property type="term" value="P:intracellular signal transduction"/>
    <property type="evidence" value="ECO:0007669"/>
    <property type="project" value="InterPro"/>
</dbReference>
<dbReference type="Pfam" id="PF00211">
    <property type="entry name" value="Guanylate_cyc"/>
    <property type="match status" value="1"/>
</dbReference>
<gene>
    <name evidence="3" type="ORF">EGYM00163_LOCUS18420</name>
</gene>
<feature type="region of interest" description="Disordered" evidence="1">
    <location>
        <begin position="80"/>
        <end position="112"/>
    </location>
</feature>
<name>A0A7S4CUW2_9EUGL</name>
<dbReference type="SUPFAM" id="SSF55073">
    <property type="entry name" value="Nucleotide cyclase"/>
    <property type="match status" value="1"/>
</dbReference>
<dbReference type="Gene3D" id="3.30.70.1230">
    <property type="entry name" value="Nucleotide cyclase"/>
    <property type="match status" value="1"/>
</dbReference>